<dbReference type="SUPFAM" id="SSF52343">
    <property type="entry name" value="Ferredoxin reductase-like, C-terminal NADP-linked domain"/>
    <property type="match status" value="1"/>
</dbReference>
<keyword evidence="3" id="KW-0001">2Fe-2S</keyword>
<dbReference type="Pfam" id="PF00175">
    <property type="entry name" value="NAD_binding_1"/>
    <property type="match status" value="1"/>
</dbReference>
<dbReference type="PANTHER" id="PTHR47354:SF6">
    <property type="entry name" value="NADH OXIDOREDUCTASE HCR"/>
    <property type="match status" value="1"/>
</dbReference>
<dbReference type="GO" id="GO:0051537">
    <property type="term" value="F:2 iron, 2 sulfur cluster binding"/>
    <property type="evidence" value="ECO:0007669"/>
    <property type="project" value="UniProtKB-KW"/>
</dbReference>
<dbReference type="Proteomes" id="UP000245680">
    <property type="component" value="Unassembled WGS sequence"/>
</dbReference>
<dbReference type="GO" id="GO:0016491">
    <property type="term" value="F:oxidoreductase activity"/>
    <property type="evidence" value="ECO:0007669"/>
    <property type="project" value="UniProtKB-KW"/>
</dbReference>
<dbReference type="InterPro" id="IPR039261">
    <property type="entry name" value="FNR_nucleotide-bd"/>
</dbReference>
<evidence type="ECO:0000259" key="9">
    <source>
        <dbReference type="PROSITE" id="PS51384"/>
    </source>
</evidence>
<proteinExistence type="predicted"/>
<dbReference type="PROSITE" id="PS51384">
    <property type="entry name" value="FAD_FR"/>
    <property type="match status" value="1"/>
</dbReference>
<evidence type="ECO:0000313" key="11">
    <source>
        <dbReference type="Proteomes" id="UP000245680"/>
    </source>
</evidence>
<organism evidence="10 11">
    <name type="scientific">Meridianimarinicoccus roseus</name>
    <dbReference type="NCBI Taxonomy" id="2072018"/>
    <lineage>
        <taxon>Bacteria</taxon>
        <taxon>Pseudomonadati</taxon>
        <taxon>Pseudomonadota</taxon>
        <taxon>Alphaproteobacteria</taxon>
        <taxon>Rhodobacterales</taxon>
        <taxon>Paracoccaceae</taxon>
        <taxon>Meridianimarinicoccus</taxon>
    </lineage>
</organism>
<gene>
    <name evidence="10" type="ORF">DKT77_18395</name>
</gene>
<comment type="cofactor">
    <cofactor evidence="1">
        <name>FAD</name>
        <dbReference type="ChEBI" id="CHEBI:57692"/>
    </cofactor>
</comment>
<dbReference type="InterPro" id="IPR017927">
    <property type="entry name" value="FAD-bd_FR_type"/>
</dbReference>
<keyword evidence="5" id="KW-0274">FAD</keyword>
<keyword evidence="11" id="KW-1185">Reference proteome</keyword>
<name>A0A2V2LBN3_9RHOB</name>
<comment type="caution">
    <text evidence="10">The sequence shown here is derived from an EMBL/GenBank/DDBJ whole genome shotgun (WGS) entry which is preliminary data.</text>
</comment>
<evidence type="ECO:0000256" key="6">
    <source>
        <dbReference type="ARBA" id="ARBA00023002"/>
    </source>
</evidence>
<protein>
    <submittedName>
        <fullName evidence="10">Flavodoxin reductase</fullName>
    </submittedName>
</protein>
<keyword evidence="6" id="KW-0560">Oxidoreductase</keyword>
<dbReference type="Gene3D" id="2.40.30.10">
    <property type="entry name" value="Translation factors"/>
    <property type="match status" value="1"/>
</dbReference>
<evidence type="ECO:0000256" key="1">
    <source>
        <dbReference type="ARBA" id="ARBA00001974"/>
    </source>
</evidence>
<dbReference type="GO" id="GO:0046872">
    <property type="term" value="F:metal ion binding"/>
    <property type="evidence" value="ECO:0007669"/>
    <property type="project" value="UniProtKB-KW"/>
</dbReference>
<keyword evidence="8" id="KW-0411">Iron-sulfur</keyword>
<dbReference type="PRINTS" id="PR00410">
    <property type="entry name" value="PHEHYDRXLASE"/>
</dbReference>
<dbReference type="InterPro" id="IPR017938">
    <property type="entry name" value="Riboflavin_synthase-like_b-brl"/>
</dbReference>
<dbReference type="AlphaFoldDB" id="A0A2V2LBN3"/>
<dbReference type="Pfam" id="PF00970">
    <property type="entry name" value="FAD_binding_6"/>
    <property type="match status" value="1"/>
</dbReference>
<evidence type="ECO:0000256" key="8">
    <source>
        <dbReference type="ARBA" id="ARBA00023014"/>
    </source>
</evidence>
<dbReference type="SUPFAM" id="SSF63380">
    <property type="entry name" value="Riboflavin synthase domain-like"/>
    <property type="match status" value="1"/>
</dbReference>
<evidence type="ECO:0000256" key="2">
    <source>
        <dbReference type="ARBA" id="ARBA00022630"/>
    </source>
</evidence>
<dbReference type="Gene3D" id="3.40.50.80">
    <property type="entry name" value="Nucleotide-binding domain of ferredoxin-NADP reductase (FNR) module"/>
    <property type="match status" value="1"/>
</dbReference>
<keyword evidence="4" id="KW-0479">Metal-binding</keyword>
<reference evidence="10 11" key="1">
    <citation type="submission" date="2018-05" db="EMBL/GenBank/DDBJ databases">
        <title>Rhodobacteraceae gen. nov., sp. nov. isolated from sea water.</title>
        <authorList>
            <person name="Ren Y."/>
        </authorList>
    </citation>
    <scope>NUCLEOTIDE SEQUENCE [LARGE SCALE GENOMIC DNA]</scope>
    <source>
        <strain evidence="10 11">TG-679</strain>
    </source>
</reference>
<keyword evidence="7" id="KW-0408">Iron</keyword>
<evidence type="ECO:0000313" key="10">
    <source>
        <dbReference type="EMBL" id="PWR01131.1"/>
    </source>
</evidence>
<dbReference type="RefSeq" id="WP_109813116.1">
    <property type="nucleotide sequence ID" value="NZ_QGKU01000060.1"/>
</dbReference>
<sequence>MTHIATLRQIENVTHDTVRLDLTRPEGFRFTAGQAVDLSIQREGWRSEERPFTLTGSPDDPEWLEFIIKIYPDHDGVTRQIGQLTPGATLHLSAPWGAIRDAGPGLFVAGGAGVTPFVPILRARAEAGTLDGCHLVYANRGEADIILRRDWEAMAGLRTSFVVDEAHSDLPQGPIDAALLRRLLDAAPRRAYLCGPPGMMEALPPVLAELGLPEGALIAEDLS</sequence>
<evidence type="ECO:0000256" key="5">
    <source>
        <dbReference type="ARBA" id="ARBA00022827"/>
    </source>
</evidence>
<evidence type="ECO:0000256" key="7">
    <source>
        <dbReference type="ARBA" id="ARBA00023004"/>
    </source>
</evidence>
<dbReference type="InterPro" id="IPR001433">
    <property type="entry name" value="OxRdtase_FAD/NAD-bd"/>
</dbReference>
<keyword evidence="2" id="KW-0285">Flavoprotein</keyword>
<evidence type="ECO:0000256" key="3">
    <source>
        <dbReference type="ARBA" id="ARBA00022714"/>
    </source>
</evidence>
<dbReference type="PANTHER" id="PTHR47354">
    <property type="entry name" value="NADH OXIDOREDUCTASE HCR"/>
    <property type="match status" value="1"/>
</dbReference>
<dbReference type="InterPro" id="IPR008333">
    <property type="entry name" value="Cbr1-like_FAD-bd_dom"/>
</dbReference>
<accession>A0A2V2LBN3</accession>
<dbReference type="InterPro" id="IPR050415">
    <property type="entry name" value="MRET"/>
</dbReference>
<dbReference type="EMBL" id="QGKU01000060">
    <property type="protein sequence ID" value="PWR01131.1"/>
    <property type="molecule type" value="Genomic_DNA"/>
</dbReference>
<feature type="domain" description="FAD-binding FR-type" evidence="9">
    <location>
        <begin position="1"/>
        <end position="102"/>
    </location>
</feature>
<dbReference type="OrthoDB" id="9792185at2"/>
<evidence type="ECO:0000256" key="4">
    <source>
        <dbReference type="ARBA" id="ARBA00022723"/>
    </source>
</evidence>